<gene>
    <name evidence="4" type="ORF">MONBRDRAFT_32274</name>
</gene>
<dbReference type="PROSITE" id="PS50853">
    <property type="entry name" value="FN3"/>
    <property type="match status" value="1"/>
</dbReference>
<dbReference type="InParanoid" id="A9UYH1"/>
<dbReference type="OMA" id="THCINSA"/>
<feature type="transmembrane region" description="Helical" evidence="1">
    <location>
        <begin position="369"/>
        <end position="392"/>
    </location>
</feature>
<name>A9UYH1_MONBE</name>
<feature type="chain" id="PRO_5002744853" description="Fibronectin type-III domain-containing protein" evidence="2">
    <location>
        <begin position="18"/>
        <end position="403"/>
    </location>
</feature>
<evidence type="ECO:0000256" key="1">
    <source>
        <dbReference type="SAM" id="Phobius"/>
    </source>
</evidence>
<dbReference type="GeneID" id="5890896"/>
<evidence type="ECO:0000259" key="3">
    <source>
        <dbReference type="PROSITE" id="PS50853"/>
    </source>
</evidence>
<keyword evidence="5" id="KW-1185">Reference proteome</keyword>
<keyword evidence="1" id="KW-0472">Membrane</keyword>
<sequence length="403" mass="42734">MAVWVCLWMGLVAVAAAESCRMVLGGSGDRPDCHVTLTDREAFDVLCECFADVSPSDEQPPFQMVVTGAPTTGHTTFMLWYLESTNVTVNYNVTGLLPVSGSMNGKVGDMAYMGDDALAFRGQVAYTPPAAPVNYSVALRVTGGTDRMTTPDGTPVVDLLDPSCLHDDGENTCFVSINPDYAVQMGSLFTWRLRVALASNMNATVADQVMPPGSLSTNIALPKNCEPLAVTVALQLLWSTGGLMYEGPPSNASYLNMSTLPSAIEVLTVQGQLLESSDRLTITWKDVDTGGCGPVHYNVSLQNANTSHVLDQQTVAASIETATFALTAPVDVGQVFTACITPYTALGPASTHCINSAPAISAPPGHGHLILALSIGLPIGVVLVAATVYLMWRKRRRALYQSL</sequence>
<evidence type="ECO:0000313" key="4">
    <source>
        <dbReference type="EMBL" id="EDQ89605.1"/>
    </source>
</evidence>
<dbReference type="InterPro" id="IPR003961">
    <property type="entry name" value="FN3_dom"/>
</dbReference>
<feature type="signal peptide" evidence="2">
    <location>
        <begin position="1"/>
        <end position="17"/>
    </location>
</feature>
<dbReference type="KEGG" id="mbr:MONBRDRAFT_32274"/>
<protein>
    <recommendedName>
        <fullName evidence="3">Fibronectin type-III domain-containing protein</fullName>
    </recommendedName>
</protein>
<accession>A9UYH1</accession>
<organism evidence="4 5">
    <name type="scientific">Monosiga brevicollis</name>
    <name type="common">Choanoflagellate</name>
    <dbReference type="NCBI Taxonomy" id="81824"/>
    <lineage>
        <taxon>Eukaryota</taxon>
        <taxon>Choanoflagellata</taxon>
        <taxon>Craspedida</taxon>
        <taxon>Salpingoecidae</taxon>
        <taxon>Monosiga</taxon>
    </lineage>
</organism>
<evidence type="ECO:0000256" key="2">
    <source>
        <dbReference type="SAM" id="SignalP"/>
    </source>
</evidence>
<dbReference type="Proteomes" id="UP000001357">
    <property type="component" value="Unassembled WGS sequence"/>
</dbReference>
<keyword evidence="2" id="KW-0732">Signal</keyword>
<dbReference type="RefSeq" id="XP_001745634.1">
    <property type="nucleotide sequence ID" value="XM_001745582.1"/>
</dbReference>
<dbReference type="AlphaFoldDB" id="A9UYH1"/>
<dbReference type="EMBL" id="CH991550">
    <property type="protein sequence ID" value="EDQ89605.1"/>
    <property type="molecule type" value="Genomic_DNA"/>
</dbReference>
<evidence type="ECO:0000313" key="5">
    <source>
        <dbReference type="Proteomes" id="UP000001357"/>
    </source>
</evidence>
<proteinExistence type="predicted"/>
<keyword evidence="1" id="KW-1133">Transmembrane helix</keyword>
<keyword evidence="1" id="KW-0812">Transmembrane</keyword>
<reference evidence="4 5" key="1">
    <citation type="journal article" date="2008" name="Nature">
        <title>The genome of the choanoflagellate Monosiga brevicollis and the origin of metazoans.</title>
        <authorList>
            <consortium name="JGI Sequencing"/>
            <person name="King N."/>
            <person name="Westbrook M.J."/>
            <person name="Young S.L."/>
            <person name="Kuo A."/>
            <person name="Abedin M."/>
            <person name="Chapman J."/>
            <person name="Fairclough S."/>
            <person name="Hellsten U."/>
            <person name="Isogai Y."/>
            <person name="Letunic I."/>
            <person name="Marr M."/>
            <person name="Pincus D."/>
            <person name="Putnam N."/>
            <person name="Rokas A."/>
            <person name="Wright K.J."/>
            <person name="Zuzow R."/>
            <person name="Dirks W."/>
            <person name="Good M."/>
            <person name="Goodstein D."/>
            <person name="Lemons D."/>
            <person name="Li W."/>
            <person name="Lyons J.B."/>
            <person name="Morris A."/>
            <person name="Nichols S."/>
            <person name="Richter D.J."/>
            <person name="Salamov A."/>
            <person name="Bork P."/>
            <person name="Lim W.A."/>
            <person name="Manning G."/>
            <person name="Miller W.T."/>
            <person name="McGinnis W."/>
            <person name="Shapiro H."/>
            <person name="Tjian R."/>
            <person name="Grigoriev I.V."/>
            <person name="Rokhsar D."/>
        </authorList>
    </citation>
    <scope>NUCLEOTIDE SEQUENCE [LARGE SCALE GENOMIC DNA]</scope>
    <source>
        <strain evidence="5">MX1 / ATCC 50154</strain>
    </source>
</reference>
<feature type="domain" description="Fibronectin type-III" evidence="3">
    <location>
        <begin position="260"/>
        <end position="364"/>
    </location>
</feature>